<keyword evidence="3" id="KW-1185">Reference proteome</keyword>
<sequence length="193" mass="22034">MNFKINLLFLSLLIVVLSCSDNDNDTENNLPIPEQQANSFFVNETEYILTNGTLENYGVDNDPTNDFNYQGSNFDLYLTSENIEITSDNNGVLDLKGYGQLLYFELFSENENDLSEGDYTASNQEPYSVFTYDIAEYSIDFDEVNRNTIEVISGTLNIRKVNNEYEITINLTDINGDSVVGYYKGTLQHFNYN</sequence>
<dbReference type="EMBL" id="FNQK01000018">
    <property type="protein sequence ID" value="SEA55347.1"/>
    <property type="molecule type" value="Genomic_DNA"/>
</dbReference>
<evidence type="ECO:0000256" key="1">
    <source>
        <dbReference type="SAM" id="SignalP"/>
    </source>
</evidence>
<feature type="signal peptide" evidence="1">
    <location>
        <begin position="1"/>
        <end position="20"/>
    </location>
</feature>
<feature type="chain" id="PRO_5011650676" description="Lipocalin-like domain-containing protein" evidence="1">
    <location>
        <begin position="21"/>
        <end position="193"/>
    </location>
</feature>
<accession>A0A1H4C4T2</accession>
<evidence type="ECO:0000313" key="3">
    <source>
        <dbReference type="Proteomes" id="UP000198846"/>
    </source>
</evidence>
<reference evidence="2 3" key="1">
    <citation type="submission" date="2016-10" db="EMBL/GenBank/DDBJ databases">
        <authorList>
            <person name="de Groot N.N."/>
        </authorList>
    </citation>
    <scope>NUCLEOTIDE SEQUENCE [LARGE SCALE GENOMIC DNA]</scope>
    <source>
        <strain evidence="2 3">DSM 23842</strain>
    </source>
</reference>
<dbReference type="PROSITE" id="PS51257">
    <property type="entry name" value="PROKAR_LIPOPROTEIN"/>
    <property type="match status" value="1"/>
</dbReference>
<protein>
    <recommendedName>
        <fullName evidence="4">Lipocalin-like domain-containing protein</fullName>
    </recommendedName>
</protein>
<name>A0A1H4C4T2_BIZPA</name>
<gene>
    <name evidence="2" type="ORF">SAMN04487990_1184</name>
</gene>
<proteinExistence type="predicted"/>
<keyword evidence="1" id="KW-0732">Signal</keyword>
<dbReference type="OrthoDB" id="1123335at2"/>
<dbReference type="AlphaFoldDB" id="A0A1H4C4T2"/>
<dbReference type="RefSeq" id="WP_143034163.1">
    <property type="nucleotide sequence ID" value="NZ_FNQK01000018.1"/>
</dbReference>
<dbReference type="Proteomes" id="UP000198846">
    <property type="component" value="Unassembled WGS sequence"/>
</dbReference>
<evidence type="ECO:0000313" key="2">
    <source>
        <dbReference type="EMBL" id="SEA55347.1"/>
    </source>
</evidence>
<evidence type="ECO:0008006" key="4">
    <source>
        <dbReference type="Google" id="ProtNLM"/>
    </source>
</evidence>
<organism evidence="2 3">
    <name type="scientific">Bizionia paragorgiae</name>
    <dbReference type="NCBI Taxonomy" id="283786"/>
    <lineage>
        <taxon>Bacteria</taxon>
        <taxon>Pseudomonadati</taxon>
        <taxon>Bacteroidota</taxon>
        <taxon>Flavobacteriia</taxon>
        <taxon>Flavobacteriales</taxon>
        <taxon>Flavobacteriaceae</taxon>
        <taxon>Bizionia</taxon>
    </lineage>
</organism>